<comment type="caution">
    <text evidence="6">The sequence shown here is derived from an EMBL/GenBank/DDBJ whole genome shotgun (WGS) entry which is preliminary data.</text>
</comment>
<keyword evidence="7" id="KW-1185">Reference proteome</keyword>
<dbReference type="AlphaFoldDB" id="C5RB67"/>
<reference evidence="6 7" key="1">
    <citation type="submission" date="2009-04" db="EMBL/GenBank/DDBJ databases">
        <authorList>
            <person name="Qin X."/>
            <person name="Bachman B."/>
            <person name="Battles P."/>
            <person name="Bell A."/>
            <person name="Bess C."/>
            <person name="Bickham C."/>
            <person name="Chaboub L."/>
            <person name="Chen D."/>
            <person name="Coyle M."/>
            <person name="Deiros D.R."/>
            <person name="Dinh H."/>
            <person name="Forbes L."/>
            <person name="Fowler G."/>
            <person name="Francisco L."/>
            <person name="Fu Q."/>
            <person name="Gubbala S."/>
            <person name="Hale W."/>
            <person name="Han Y."/>
            <person name="Hemphill L."/>
            <person name="Highlander S.K."/>
            <person name="Hirani K."/>
            <person name="Hogues M."/>
            <person name="Jackson L."/>
            <person name="Jakkamsetti A."/>
            <person name="Javaid M."/>
            <person name="Jiang H."/>
            <person name="Korchina V."/>
            <person name="Kovar C."/>
            <person name="Lara F."/>
            <person name="Lee S."/>
            <person name="Mata R."/>
            <person name="Mathew T."/>
            <person name="Moen C."/>
            <person name="Morales K."/>
            <person name="Munidasa M."/>
            <person name="Nazareth L."/>
            <person name="Ngo R."/>
            <person name="Nguyen L."/>
            <person name="Okwuonu G."/>
            <person name="Ongeri F."/>
            <person name="Patil S."/>
            <person name="Petrosino J."/>
            <person name="Pham C."/>
            <person name="Pham P."/>
            <person name="Pu L.-L."/>
            <person name="Puazo M."/>
            <person name="Raj R."/>
            <person name="Reid J."/>
            <person name="Rouhana J."/>
            <person name="Saada N."/>
            <person name="Shang Y."/>
            <person name="Simmons D."/>
            <person name="Thornton R."/>
            <person name="Warren J."/>
            <person name="Weissenberger G."/>
            <person name="Zhang J."/>
            <person name="Zhang L."/>
            <person name="Zhou C."/>
            <person name="Zhu D."/>
            <person name="Muzny D."/>
            <person name="Worley K."/>
            <person name="Gibbs R."/>
        </authorList>
    </citation>
    <scope>NUCLEOTIDE SEQUENCE [LARGE SCALE GENOMIC DNA]</scope>
    <source>
        <strain evidence="6 7">ATCC 33313</strain>
    </source>
</reference>
<dbReference type="eggNOG" id="COG1215">
    <property type="taxonomic scope" value="Bacteria"/>
</dbReference>
<dbReference type="HOGENOM" id="CLU_025996_0_9_9"/>
<dbReference type="InterPro" id="IPR001173">
    <property type="entry name" value="Glyco_trans_2-like"/>
</dbReference>
<evidence type="ECO:0000313" key="6">
    <source>
        <dbReference type="EMBL" id="EER74736.1"/>
    </source>
</evidence>
<protein>
    <submittedName>
        <fullName evidence="6">Glycosyltransferase, group 2 family protein</fullName>
        <ecNumber evidence="6">2.4.-.-</ecNumber>
    </submittedName>
</protein>
<dbReference type="InterPro" id="IPR029044">
    <property type="entry name" value="Nucleotide-diphossugar_trans"/>
</dbReference>
<dbReference type="PANTHER" id="PTHR43685:SF5">
    <property type="entry name" value="GLYCOSYLTRANSFERASE EPSE-RELATED"/>
    <property type="match status" value="1"/>
</dbReference>
<dbReference type="PANTHER" id="PTHR43685">
    <property type="entry name" value="GLYCOSYLTRANSFERASE"/>
    <property type="match status" value="1"/>
</dbReference>
<dbReference type="Pfam" id="PF00535">
    <property type="entry name" value="Glycos_transf_2"/>
    <property type="match status" value="1"/>
</dbReference>
<dbReference type="EC" id="2.4.-.-" evidence="6"/>
<accession>C5RB67</accession>
<evidence type="ECO:0000256" key="3">
    <source>
        <dbReference type="ARBA" id="ARBA00022679"/>
    </source>
</evidence>
<dbReference type="SUPFAM" id="SSF53448">
    <property type="entry name" value="Nucleotide-diphospho-sugar transferases"/>
    <property type="match status" value="1"/>
</dbReference>
<dbReference type="OrthoDB" id="9815829at2"/>
<proteinExistence type="inferred from homology"/>
<dbReference type="EMBL" id="ACKU01000014">
    <property type="protein sequence ID" value="EER74736.1"/>
    <property type="molecule type" value="Genomic_DNA"/>
</dbReference>
<dbReference type="Proteomes" id="UP000004528">
    <property type="component" value="Unassembled WGS sequence"/>
</dbReference>
<name>C5RB67_WEIPA</name>
<evidence type="ECO:0000313" key="7">
    <source>
        <dbReference type="Proteomes" id="UP000004528"/>
    </source>
</evidence>
<dbReference type="RefSeq" id="WP_002828826.1">
    <property type="nucleotide sequence ID" value="NZ_GG697132.1"/>
</dbReference>
<dbReference type="STRING" id="585506.HMPREF0877_1212"/>
<dbReference type="GO" id="GO:0016757">
    <property type="term" value="F:glycosyltransferase activity"/>
    <property type="evidence" value="ECO:0007669"/>
    <property type="project" value="UniProtKB-KW"/>
</dbReference>
<evidence type="ECO:0000259" key="5">
    <source>
        <dbReference type="Pfam" id="PF00535"/>
    </source>
</evidence>
<feature type="transmembrane region" description="Helical" evidence="4">
    <location>
        <begin position="252"/>
        <end position="272"/>
    </location>
</feature>
<keyword evidence="4" id="KW-0472">Membrane</keyword>
<dbReference type="InterPro" id="IPR050834">
    <property type="entry name" value="Glycosyltransf_2"/>
</dbReference>
<feature type="domain" description="Glycosyltransferase 2-like" evidence="5">
    <location>
        <begin position="9"/>
        <end position="176"/>
    </location>
</feature>
<gene>
    <name evidence="6" type="ORF">HMPREF0877_1212</name>
</gene>
<evidence type="ECO:0000256" key="1">
    <source>
        <dbReference type="ARBA" id="ARBA00006739"/>
    </source>
</evidence>
<keyword evidence="4" id="KW-0812">Transmembrane</keyword>
<keyword evidence="4" id="KW-1133">Transmembrane helix</keyword>
<sequence>MYTADDITILMSIYQGTKFNELELAIDSVLGKQSVKIRHVVLVVDGYITDDVEHGLKCLIEKHLNIIQIIRLAHNSGLAIALNEGMKYISTKLVARMDADDISVYNRFEIQLKMLNTRDNLQLVGGAVDEFIDENDDKISNVVRKMPIKGKEIKKFSKFRNPFNHPTVMFVKKTIDNVGGYRQLGQLEDYYLWLRVILNVERVDLDGVANTERILVHMRSGNDLYSRRGSYKYLKNVIYLKTWMLSKGIVNIFEYIFGIIINSIVTLVPNKLRSYFYLKFLRVPNK</sequence>
<evidence type="ECO:0000256" key="2">
    <source>
        <dbReference type="ARBA" id="ARBA00022676"/>
    </source>
</evidence>
<dbReference type="Gene3D" id="3.90.550.10">
    <property type="entry name" value="Spore Coat Polysaccharide Biosynthesis Protein SpsA, Chain A"/>
    <property type="match status" value="1"/>
</dbReference>
<evidence type="ECO:0000256" key="4">
    <source>
        <dbReference type="SAM" id="Phobius"/>
    </source>
</evidence>
<keyword evidence="3 6" id="KW-0808">Transferase</keyword>
<organism evidence="6 7">
    <name type="scientific">Weissella paramesenteroides ATCC 33313</name>
    <dbReference type="NCBI Taxonomy" id="585506"/>
    <lineage>
        <taxon>Bacteria</taxon>
        <taxon>Bacillati</taxon>
        <taxon>Bacillota</taxon>
        <taxon>Bacilli</taxon>
        <taxon>Lactobacillales</taxon>
        <taxon>Lactobacillaceae</taxon>
        <taxon>Weissella</taxon>
    </lineage>
</organism>
<keyword evidence="2 6" id="KW-0328">Glycosyltransferase</keyword>
<comment type="similarity">
    <text evidence="1">Belongs to the glycosyltransferase 2 family.</text>
</comment>